<evidence type="ECO:0000256" key="1">
    <source>
        <dbReference type="ARBA" id="ARBA00008542"/>
    </source>
</evidence>
<sequence>MNKKIAVLITHDFEDAEYHHPVEAFRAASHSVRNIEKSAGNIVYSKQRKSSVSIDLGIDEISVRDFDALMIPGGYSPYHLKEDERFIDFLRNFANAQKPIFLCCYSSHLLIDAQIAIGRRLTSIEDILKELKDAGAVVFDREVVNDNNLYISSRSTFELPIFINECLNVLSA</sequence>
<dbReference type="RefSeq" id="WP_004719237.1">
    <property type="nucleotide sequence ID" value="NZ_AP014630.1"/>
</dbReference>
<gene>
    <name evidence="3" type="ORF">KW868_21200</name>
</gene>
<dbReference type="KEGG" id="agu:AS4_27100"/>
<dbReference type="AlphaFoldDB" id="A0A077KZV6"/>
<evidence type="ECO:0000313" key="4">
    <source>
        <dbReference type="Proteomes" id="UP000887320"/>
    </source>
</evidence>
<evidence type="ECO:0000313" key="3">
    <source>
        <dbReference type="EMBL" id="MCF0266968.1"/>
    </source>
</evidence>
<dbReference type="SUPFAM" id="SSF52317">
    <property type="entry name" value="Class I glutamine amidotransferase-like"/>
    <property type="match status" value="1"/>
</dbReference>
<feature type="domain" description="DJ-1/PfpI" evidence="2">
    <location>
        <begin position="3"/>
        <end position="167"/>
    </location>
</feature>
<dbReference type="Pfam" id="PF01965">
    <property type="entry name" value="DJ-1_PfpI"/>
    <property type="match status" value="1"/>
</dbReference>
<dbReference type="PROSITE" id="PS51276">
    <property type="entry name" value="PEPTIDASE_C56_PFPI"/>
    <property type="match status" value="1"/>
</dbReference>
<protein>
    <submittedName>
        <fullName evidence="3">DJ-1/PfpI/YhbO family deglycase/protease</fullName>
    </submittedName>
</protein>
<organism evidence="3 4">
    <name type="scientific">Acinetobacter guillouiae</name>
    <name type="common">Acinetobacter genomosp. 11</name>
    <dbReference type="NCBI Taxonomy" id="106649"/>
    <lineage>
        <taxon>Bacteria</taxon>
        <taxon>Pseudomonadati</taxon>
        <taxon>Pseudomonadota</taxon>
        <taxon>Gammaproteobacteria</taxon>
        <taxon>Moraxellales</taxon>
        <taxon>Moraxellaceae</taxon>
        <taxon>Acinetobacter</taxon>
    </lineage>
</organism>
<dbReference type="EMBL" id="JAHWXT010000012">
    <property type="protein sequence ID" value="MCF0266968.1"/>
    <property type="molecule type" value="Genomic_DNA"/>
</dbReference>
<comment type="similarity">
    <text evidence="1">Belongs to the peptidase C56 family.</text>
</comment>
<dbReference type="PANTHER" id="PTHR42733">
    <property type="entry name" value="DJ-1 PROTEIN"/>
    <property type="match status" value="1"/>
</dbReference>
<evidence type="ECO:0000259" key="2">
    <source>
        <dbReference type="Pfam" id="PF01965"/>
    </source>
</evidence>
<dbReference type="PANTHER" id="PTHR42733:SF2">
    <property type="entry name" value="DJ-1_THIJ_PFPI FAMILY PROTEIN"/>
    <property type="match status" value="1"/>
</dbReference>
<dbReference type="Proteomes" id="UP000887320">
    <property type="component" value="Unassembled WGS sequence"/>
</dbReference>
<dbReference type="Gene3D" id="3.40.50.880">
    <property type="match status" value="1"/>
</dbReference>
<proteinExistence type="inferred from homology"/>
<dbReference type="InterPro" id="IPR002818">
    <property type="entry name" value="DJ-1/PfpI"/>
</dbReference>
<dbReference type="InterPro" id="IPR029062">
    <property type="entry name" value="Class_I_gatase-like"/>
</dbReference>
<dbReference type="GeneID" id="67744766"/>
<dbReference type="STRING" id="106649.GCA_000829655_02282"/>
<dbReference type="NCBIfam" id="TIGR01382">
    <property type="entry name" value="PfpI"/>
    <property type="match status" value="1"/>
</dbReference>
<dbReference type="InterPro" id="IPR006286">
    <property type="entry name" value="C56_PfpI-like"/>
</dbReference>
<comment type="caution">
    <text evidence="3">The sequence shown here is derived from an EMBL/GenBank/DDBJ whole genome shotgun (WGS) entry which is preliminary data.</text>
</comment>
<accession>A0A077KZV6</accession>
<reference evidence="3" key="1">
    <citation type="submission" date="2021-07" db="EMBL/GenBank/DDBJ databases">
        <authorList>
            <person name="Fernandez M."/>
            <person name="Pereira P."/>
            <person name="Torres Tejerizo G.A."/>
            <person name="Gonzalez P."/>
            <person name="Agostini E."/>
        </authorList>
    </citation>
    <scope>NUCLEOTIDE SEQUENCE</scope>
    <source>
        <strain evidence="3">SFC 500-1A</strain>
    </source>
</reference>
<name>A0A077KZV6_ACIGI</name>